<gene>
    <name evidence="1" type="ORF">HK44_006875</name>
</gene>
<name>A0A010RZF4_PSEFL</name>
<dbReference type="HOGENOM" id="CLU_2635341_0_0_6"/>
<evidence type="ECO:0000313" key="2">
    <source>
        <dbReference type="Proteomes" id="UP000022611"/>
    </source>
</evidence>
<protein>
    <submittedName>
        <fullName evidence="1">Uncharacterized protein</fullName>
    </submittedName>
</protein>
<sequence>MSICRCRQVMVYGCSRSSEMGGIAHVAGRVLQVSTATSRGALGSDSKPRDSALLMSIKASIGFVFIIMATSKSVQIQ</sequence>
<reference evidence="1 2" key="1">
    <citation type="journal article" date="2011" name="J. Bacteriol.">
        <title>Draft genome sequence of the polycyclic aromatic hydrocarbon-degrading, genetically engineered bioluminescent bioreporter Pseudomonas fluorescens HK44.</title>
        <authorList>
            <person name="Chauhan A."/>
            <person name="Layton A.C."/>
            <person name="Williams D.E."/>
            <person name="Smartt A.E."/>
            <person name="Ripp S."/>
            <person name="Karpinets T.V."/>
            <person name="Brown S.D."/>
            <person name="Sayler G.S."/>
        </authorList>
    </citation>
    <scope>NUCLEOTIDE SEQUENCE [LARGE SCALE GENOMIC DNA]</scope>
    <source>
        <strain evidence="1 2">HK44</strain>
    </source>
</reference>
<dbReference type="EMBL" id="AFOY02000015">
    <property type="protein sequence ID" value="EXF94109.1"/>
    <property type="molecule type" value="Genomic_DNA"/>
</dbReference>
<organism evidence="1 2">
    <name type="scientific">Pseudomonas fluorescens HK44</name>
    <dbReference type="NCBI Taxonomy" id="1042209"/>
    <lineage>
        <taxon>Bacteria</taxon>
        <taxon>Pseudomonadati</taxon>
        <taxon>Pseudomonadota</taxon>
        <taxon>Gammaproteobacteria</taxon>
        <taxon>Pseudomonadales</taxon>
        <taxon>Pseudomonadaceae</taxon>
        <taxon>Pseudomonas</taxon>
    </lineage>
</organism>
<accession>A0A010RZF4</accession>
<dbReference type="AlphaFoldDB" id="A0A010RZF4"/>
<dbReference type="PATRIC" id="fig|1042209.11.peg.3754"/>
<comment type="caution">
    <text evidence="1">The sequence shown here is derived from an EMBL/GenBank/DDBJ whole genome shotgun (WGS) entry which is preliminary data.</text>
</comment>
<dbReference type="Proteomes" id="UP000022611">
    <property type="component" value="Unassembled WGS sequence"/>
</dbReference>
<evidence type="ECO:0000313" key="1">
    <source>
        <dbReference type="EMBL" id="EXF94109.1"/>
    </source>
</evidence>
<proteinExistence type="predicted"/>